<evidence type="ECO:0000313" key="3">
    <source>
        <dbReference type="Proteomes" id="UP000575241"/>
    </source>
</evidence>
<proteinExistence type="predicted"/>
<dbReference type="AlphaFoldDB" id="A0A7W7JZC1"/>
<comment type="caution">
    <text evidence="2">The sequence shown here is derived from an EMBL/GenBank/DDBJ whole genome shotgun (WGS) entry which is preliminary data.</text>
</comment>
<name>A0A7W7JZC1_9SPHN</name>
<feature type="compositionally biased region" description="Basic and acidic residues" evidence="1">
    <location>
        <begin position="159"/>
        <end position="171"/>
    </location>
</feature>
<sequence length="459" mass="47368">MVALADPPPEVRGAVRDSLVGAEGFESLPTADQREIANALVRIAHAAQLFEAEAAPRKGGPAVAAGMSAGEHYSGTAVAGVAGTTHAVLRAISFPRFVAELVNGIFRAMVDTNQQQLQQYIELVRGVSQSLDGFASTGGSSDDPAKRWIADQFPQSFRIEEPEAPDPRDIPDPEDTPDPVRLIPVGAPPTVDAVRAALNLEPDTAIPGTDAQQLIPFVRSSLARNRQQMLATMVQMGMQRIVIDSGRIAASMRFHIDAQSAAREQEHSGFDTRTTVGASASGGFGFWSASASVNSTIGYVRTDDVTTNESTNVSADLDSSVELHFRTDQVPLDRIASQNTVERLRLNTLNPEREAAIAAETDRARITANGAANPPTPTPTGGASSLAPSQTVTPPALAPITPRGTGTTGGGTSTPPPPASGTAPPPTSGSGTGTGSGTATGTATPPVTTGSGTAPAPVH</sequence>
<keyword evidence="3" id="KW-1185">Reference proteome</keyword>
<feature type="compositionally biased region" description="Low complexity" evidence="1">
    <location>
        <begin position="367"/>
        <end position="383"/>
    </location>
</feature>
<dbReference type="Proteomes" id="UP000575241">
    <property type="component" value="Unassembled WGS sequence"/>
</dbReference>
<accession>A0A7W7JZC1</accession>
<organism evidence="2 3">
    <name type="scientific">Sphingomonas kyeonggiensis</name>
    <dbReference type="NCBI Taxonomy" id="1268553"/>
    <lineage>
        <taxon>Bacteria</taxon>
        <taxon>Pseudomonadati</taxon>
        <taxon>Pseudomonadota</taxon>
        <taxon>Alphaproteobacteria</taxon>
        <taxon>Sphingomonadales</taxon>
        <taxon>Sphingomonadaceae</taxon>
        <taxon>Sphingomonas</taxon>
    </lineage>
</organism>
<feature type="compositionally biased region" description="Low complexity" evidence="1">
    <location>
        <begin position="439"/>
        <end position="459"/>
    </location>
</feature>
<dbReference type="RefSeq" id="WP_184163904.1">
    <property type="nucleotide sequence ID" value="NZ_JACHLN010000001.1"/>
</dbReference>
<evidence type="ECO:0000313" key="2">
    <source>
        <dbReference type="EMBL" id="MBB4838177.1"/>
    </source>
</evidence>
<evidence type="ECO:0000256" key="1">
    <source>
        <dbReference type="SAM" id="MobiDB-lite"/>
    </source>
</evidence>
<feature type="compositionally biased region" description="Pro residues" evidence="1">
    <location>
        <begin position="414"/>
        <end position="427"/>
    </location>
</feature>
<protein>
    <submittedName>
        <fullName evidence="2">Type II secretory pathway pseudopilin PulG</fullName>
    </submittedName>
</protein>
<feature type="region of interest" description="Disordered" evidence="1">
    <location>
        <begin position="159"/>
        <end position="178"/>
    </location>
</feature>
<dbReference type="EMBL" id="JACHLN010000001">
    <property type="protein sequence ID" value="MBB4838177.1"/>
    <property type="molecule type" value="Genomic_DNA"/>
</dbReference>
<reference evidence="2 3" key="1">
    <citation type="submission" date="2020-08" db="EMBL/GenBank/DDBJ databases">
        <title>Functional genomics of gut bacteria from endangered species of beetles.</title>
        <authorList>
            <person name="Carlos-Shanley C."/>
        </authorList>
    </citation>
    <scope>NUCLEOTIDE SEQUENCE [LARGE SCALE GENOMIC DNA]</scope>
    <source>
        <strain evidence="2 3">S00224</strain>
    </source>
</reference>
<feature type="region of interest" description="Disordered" evidence="1">
    <location>
        <begin position="361"/>
        <end position="459"/>
    </location>
</feature>
<gene>
    <name evidence="2" type="ORF">HNP52_001228</name>
</gene>